<dbReference type="Pfam" id="PF13532">
    <property type="entry name" value="2OG-FeII_Oxy_2"/>
    <property type="match status" value="1"/>
</dbReference>
<dbReference type="EMBL" id="SZPQ01000024">
    <property type="protein sequence ID" value="TKI04863.1"/>
    <property type="molecule type" value="Genomic_DNA"/>
</dbReference>
<sequence length="216" mass="23698">MNSDLFDFPGRSLRRHESIGPASVILRGYVLPDGAAILRQIASIAVQAPFRRMTTPGGFTMSVAMTSCGACGWITDRLGYRYSRTDPVSGRHWPAMPDLFNQVGVNAARDAGFAGFSPDSCLINRYQPGAKMSLHQDRDERDLSQPIVSVSLGLDAVFLFGGMTRGDKSQRIILRHGDVVVWGGEDRLRFHGVLPLKAGTHPAAGGYRYNLTFRRS</sequence>
<evidence type="ECO:0000256" key="4">
    <source>
        <dbReference type="ARBA" id="ARBA00023002"/>
    </source>
</evidence>
<dbReference type="GO" id="GO:0035516">
    <property type="term" value="F:broad specificity oxidative DNA demethylase activity"/>
    <property type="evidence" value="ECO:0007669"/>
    <property type="project" value="UniProtKB-EC"/>
</dbReference>
<dbReference type="InterPro" id="IPR027450">
    <property type="entry name" value="AlkB-like"/>
</dbReference>
<dbReference type="PROSITE" id="PS51471">
    <property type="entry name" value="FE2OG_OXY"/>
    <property type="match status" value="1"/>
</dbReference>
<comment type="caution">
    <text evidence="7">The sequence shown here is derived from an EMBL/GenBank/DDBJ whole genome shotgun (WGS) entry which is preliminary data.</text>
</comment>
<dbReference type="InterPro" id="IPR004574">
    <property type="entry name" value="Alkb"/>
</dbReference>
<dbReference type="Gene3D" id="2.60.120.590">
    <property type="entry name" value="Alpha-ketoglutarate-dependent dioxygenase AlkB-like"/>
    <property type="match status" value="1"/>
</dbReference>
<keyword evidence="3" id="KW-0223">Dioxygenase</keyword>
<feature type="domain" description="Fe2OG dioxygenase" evidence="6">
    <location>
        <begin position="117"/>
        <end position="216"/>
    </location>
</feature>
<evidence type="ECO:0000313" key="8">
    <source>
        <dbReference type="Proteomes" id="UP000305202"/>
    </source>
</evidence>
<evidence type="ECO:0000259" key="6">
    <source>
        <dbReference type="PROSITE" id="PS51471"/>
    </source>
</evidence>
<name>A0ABY2SHP0_9HYPH</name>
<dbReference type="PANTHER" id="PTHR16557">
    <property type="entry name" value="ALKYLATED DNA REPAIR PROTEIN ALKB-RELATED"/>
    <property type="match status" value="1"/>
</dbReference>
<dbReference type="InterPro" id="IPR005123">
    <property type="entry name" value="Oxoglu/Fe-dep_dioxygenase_dom"/>
</dbReference>
<dbReference type="InterPro" id="IPR037151">
    <property type="entry name" value="AlkB-like_sf"/>
</dbReference>
<dbReference type="NCBIfam" id="NF011930">
    <property type="entry name" value="PRK15401.1"/>
    <property type="match status" value="1"/>
</dbReference>
<accession>A0ABY2SHP0</accession>
<gene>
    <name evidence="7" type="primary">alkB</name>
    <name evidence="7" type="ORF">FCN80_16205</name>
</gene>
<reference evidence="7 8" key="1">
    <citation type="submission" date="2019-04" db="EMBL/GenBank/DDBJ databases">
        <authorList>
            <person name="Li M."/>
            <person name="Gao C."/>
        </authorList>
    </citation>
    <scope>NUCLEOTIDE SEQUENCE [LARGE SCALE GENOMIC DNA]</scope>
    <source>
        <strain evidence="7 8">BGMRC 2031</strain>
    </source>
</reference>
<keyword evidence="8" id="KW-1185">Reference proteome</keyword>
<dbReference type="PANTHER" id="PTHR16557:SF2">
    <property type="entry name" value="NUCLEIC ACID DIOXYGENASE ALKBH1"/>
    <property type="match status" value="1"/>
</dbReference>
<keyword evidence="2" id="KW-0479">Metal-binding</keyword>
<keyword evidence="5" id="KW-0408">Iron</keyword>
<evidence type="ECO:0000256" key="3">
    <source>
        <dbReference type="ARBA" id="ARBA00022964"/>
    </source>
</evidence>
<dbReference type="EC" id="1.14.11.33" evidence="7"/>
<evidence type="ECO:0000256" key="5">
    <source>
        <dbReference type="ARBA" id="ARBA00023004"/>
    </source>
</evidence>
<dbReference type="RefSeq" id="WP_136991211.1">
    <property type="nucleotide sequence ID" value="NZ_SZPQ01000024.1"/>
</dbReference>
<organism evidence="7 8">
    <name type="scientific">Martelella alba</name>
    <dbReference type="NCBI Taxonomy" id="2590451"/>
    <lineage>
        <taxon>Bacteria</taxon>
        <taxon>Pseudomonadati</taxon>
        <taxon>Pseudomonadota</taxon>
        <taxon>Alphaproteobacteria</taxon>
        <taxon>Hyphomicrobiales</taxon>
        <taxon>Aurantimonadaceae</taxon>
        <taxon>Martelella</taxon>
    </lineage>
</organism>
<proteinExistence type="predicted"/>
<dbReference type="SUPFAM" id="SSF51197">
    <property type="entry name" value="Clavaminate synthase-like"/>
    <property type="match status" value="1"/>
</dbReference>
<dbReference type="Proteomes" id="UP000305202">
    <property type="component" value="Unassembled WGS sequence"/>
</dbReference>
<protein>
    <submittedName>
        <fullName evidence="7">DNA oxidative demethylase AlkB</fullName>
        <ecNumber evidence="7">1.14.11.33</ecNumber>
    </submittedName>
</protein>
<keyword evidence="4 7" id="KW-0560">Oxidoreductase</keyword>
<comment type="cofactor">
    <cofactor evidence="1">
        <name>Fe(2+)</name>
        <dbReference type="ChEBI" id="CHEBI:29033"/>
    </cofactor>
</comment>
<evidence type="ECO:0000256" key="2">
    <source>
        <dbReference type="ARBA" id="ARBA00022723"/>
    </source>
</evidence>
<evidence type="ECO:0000313" key="7">
    <source>
        <dbReference type="EMBL" id="TKI04863.1"/>
    </source>
</evidence>
<evidence type="ECO:0000256" key="1">
    <source>
        <dbReference type="ARBA" id="ARBA00001954"/>
    </source>
</evidence>